<evidence type="ECO:0000259" key="10">
    <source>
        <dbReference type="PROSITE" id="PS51133"/>
    </source>
</evidence>
<dbReference type="InterPro" id="IPR019761">
    <property type="entry name" value="DNA-dir_RNA_pol-M_15_CS"/>
</dbReference>
<dbReference type="InterPro" id="IPR012164">
    <property type="entry name" value="Rpa12/Rpb9/Rpc10/TFS"/>
</dbReference>
<dbReference type="GO" id="GO:0001193">
    <property type="term" value="P:maintenance of transcriptional fidelity during transcription elongation by RNA polymerase II"/>
    <property type="evidence" value="ECO:0007669"/>
    <property type="project" value="TreeGrafter"/>
</dbReference>
<evidence type="ECO:0000256" key="6">
    <source>
        <dbReference type="ARBA" id="ARBA00023163"/>
    </source>
</evidence>
<dbReference type="FunFam" id="2.20.25.10:FF:000009">
    <property type="entry name" value="DNA-directed RNA polymerase subunit"/>
    <property type="match status" value="1"/>
</dbReference>
<dbReference type="SMART" id="SM00661">
    <property type="entry name" value="RPOL9"/>
    <property type="match status" value="1"/>
</dbReference>
<keyword evidence="3 9" id="KW-0479">Metal-binding</keyword>
<keyword evidence="12" id="KW-1185">Reference proteome</keyword>
<dbReference type="Pfam" id="PF01096">
    <property type="entry name" value="Zn_ribbon_TFIIS"/>
    <property type="match status" value="1"/>
</dbReference>
<dbReference type="PANTHER" id="PTHR11239:SF1">
    <property type="entry name" value="DNA-DIRECTED RNA POLYMERASE II SUBUNIT RPB9"/>
    <property type="match status" value="1"/>
</dbReference>
<evidence type="ECO:0000256" key="3">
    <source>
        <dbReference type="ARBA" id="ARBA00022723"/>
    </source>
</evidence>
<evidence type="ECO:0000256" key="8">
    <source>
        <dbReference type="PROSITE-ProRule" id="PRU00472"/>
    </source>
</evidence>
<dbReference type="GO" id="GO:0008270">
    <property type="term" value="F:zinc ion binding"/>
    <property type="evidence" value="ECO:0007669"/>
    <property type="project" value="UniProtKB-KW"/>
</dbReference>
<evidence type="ECO:0000256" key="9">
    <source>
        <dbReference type="RuleBase" id="RU003474"/>
    </source>
</evidence>
<dbReference type="InterPro" id="IPR001529">
    <property type="entry name" value="Zn_ribbon_RPB9"/>
</dbReference>
<gene>
    <name evidence="11" type="primary">Polr2i-L</name>
    <name evidence="11" type="ORF">Hamer_G013095</name>
</gene>
<dbReference type="PROSITE" id="PS00466">
    <property type="entry name" value="ZF_TFIIS_1"/>
    <property type="match status" value="1"/>
</dbReference>
<dbReference type="GO" id="GO:0003676">
    <property type="term" value="F:nucleic acid binding"/>
    <property type="evidence" value="ECO:0007669"/>
    <property type="project" value="InterPro"/>
</dbReference>
<dbReference type="GO" id="GO:0003899">
    <property type="term" value="F:DNA-directed RNA polymerase activity"/>
    <property type="evidence" value="ECO:0007669"/>
    <property type="project" value="InterPro"/>
</dbReference>
<dbReference type="SUPFAM" id="SSF57783">
    <property type="entry name" value="Zinc beta-ribbon"/>
    <property type="match status" value="2"/>
</dbReference>
<accession>A0A8J5JXE6</accession>
<dbReference type="CDD" id="cd10508">
    <property type="entry name" value="Zn-ribbon_RPB9"/>
    <property type="match status" value="1"/>
</dbReference>
<feature type="domain" description="TFIIS-type" evidence="10">
    <location>
        <begin position="183"/>
        <end position="225"/>
    </location>
</feature>
<keyword evidence="2 9" id="KW-0240">DNA-directed RNA polymerase</keyword>
<name>A0A8J5JXE6_HOMAM</name>
<dbReference type="PROSITE" id="PS51133">
    <property type="entry name" value="ZF_TFIIS_2"/>
    <property type="match status" value="1"/>
</dbReference>
<evidence type="ECO:0000256" key="5">
    <source>
        <dbReference type="ARBA" id="ARBA00022833"/>
    </source>
</evidence>
<dbReference type="AlphaFoldDB" id="A0A8J5JXE6"/>
<sequence>MCSYQLDVHTPPPAVLWHCVNVAGWISRFFGSNFIFYTKVKITSSSSAAPHTSSFDKLNSPDSGKNGYFSGLSTTNSTTNCSNLPRTTCLDILISFVIMSILAKGGTEGPGFIGIRFCQECNNMLYPREDKENKILLYACRNCDYKMPTENNCIYVNKLMHEIDELRHINPEVVQDPTLPRTDDHPCPRCNSRDAVFFQAQTRRAEDEMRLYYVCCNTECTHRWTE</sequence>
<dbReference type="GO" id="GO:0005665">
    <property type="term" value="C:RNA polymerase II, core complex"/>
    <property type="evidence" value="ECO:0007669"/>
    <property type="project" value="TreeGrafter"/>
</dbReference>
<keyword evidence="7" id="KW-0539">Nucleus</keyword>
<evidence type="ECO:0000313" key="11">
    <source>
        <dbReference type="EMBL" id="KAG7165597.1"/>
    </source>
</evidence>
<dbReference type="EMBL" id="JAHLQT010024020">
    <property type="protein sequence ID" value="KAG7165597.1"/>
    <property type="molecule type" value="Genomic_DNA"/>
</dbReference>
<keyword evidence="6 9" id="KW-0804">Transcription</keyword>
<dbReference type="FunFam" id="2.20.25.10:FF:000004">
    <property type="entry name" value="DNA-directed RNA polymerase subunit"/>
    <property type="match status" value="1"/>
</dbReference>
<dbReference type="PROSITE" id="PS01030">
    <property type="entry name" value="RNA_POL_M_15KD"/>
    <property type="match status" value="1"/>
</dbReference>
<dbReference type="InterPro" id="IPR034012">
    <property type="entry name" value="Zn_ribbon_RPB9_C"/>
</dbReference>
<evidence type="ECO:0000256" key="1">
    <source>
        <dbReference type="ARBA" id="ARBA00004604"/>
    </source>
</evidence>
<dbReference type="Pfam" id="PF02150">
    <property type="entry name" value="Zn_ribbon_RPB9"/>
    <property type="match status" value="1"/>
</dbReference>
<organism evidence="11 12">
    <name type="scientific">Homarus americanus</name>
    <name type="common">American lobster</name>
    <dbReference type="NCBI Taxonomy" id="6706"/>
    <lineage>
        <taxon>Eukaryota</taxon>
        <taxon>Metazoa</taxon>
        <taxon>Ecdysozoa</taxon>
        <taxon>Arthropoda</taxon>
        <taxon>Crustacea</taxon>
        <taxon>Multicrustacea</taxon>
        <taxon>Malacostraca</taxon>
        <taxon>Eumalacostraca</taxon>
        <taxon>Eucarida</taxon>
        <taxon>Decapoda</taxon>
        <taxon>Pleocyemata</taxon>
        <taxon>Astacidea</taxon>
        <taxon>Nephropoidea</taxon>
        <taxon>Nephropidae</taxon>
        <taxon>Homarus</taxon>
    </lineage>
</organism>
<proteinExistence type="inferred from homology"/>
<comment type="caution">
    <text evidence="11">The sequence shown here is derived from an EMBL/GenBank/DDBJ whole genome shotgun (WGS) entry which is preliminary data.</text>
</comment>
<dbReference type="Proteomes" id="UP000747542">
    <property type="component" value="Unassembled WGS sequence"/>
</dbReference>
<evidence type="ECO:0000256" key="7">
    <source>
        <dbReference type="ARBA" id="ARBA00023242"/>
    </source>
</evidence>
<keyword evidence="4 8" id="KW-0863">Zinc-finger</keyword>
<comment type="subcellular location">
    <subcellularLocation>
        <location evidence="1">Nucleus</location>
        <location evidence="1">Nucleolus</location>
    </subcellularLocation>
</comment>
<evidence type="ECO:0000256" key="4">
    <source>
        <dbReference type="ARBA" id="ARBA00022771"/>
    </source>
</evidence>
<dbReference type="SMART" id="SM00440">
    <property type="entry name" value="ZnF_C2C2"/>
    <property type="match status" value="1"/>
</dbReference>
<dbReference type="InterPro" id="IPR001222">
    <property type="entry name" value="Znf_TFIIS"/>
</dbReference>
<reference evidence="11" key="1">
    <citation type="journal article" date="2021" name="Sci. Adv.">
        <title>The American lobster genome reveals insights on longevity, neural, and immune adaptations.</title>
        <authorList>
            <person name="Polinski J.M."/>
            <person name="Zimin A.V."/>
            <person name="Clark K.F."/>
            <person name="Kohn A.B."/>
            <person name="Sadowski N."/>
            <person name="Timp W."/>
            <person name="Ptitsyn A."/>
            <person name="Khanna P."/>
            <person name="Romanova D.Y."/>
            <person name="Williams P."/>
            <person name="Greenwood S.J."/>
            <person name="Moroz L.L."/>
            <person name="Walt D.R."/>
            <person name="Bodnar A.G."/>
        </authorList>
    </citation>
    <scope>NUCLEOTIDE SEQUENCE</scope>
    <source>
        <strain evidence="11">GMGI-L3</strain>
    </source>
</reference>
<evidence type="ECO:0000256" key="2">
    <source>
        <dbReference type="ARBA" id="ARBA00022478"/>
    </source>
</evidence>
<comment type="similarity">
    <text evidence="9">Belongs to the archaeal rpoM/eukaryotic RPA12/RPB9/RPC11 RNA polymerase family.</text>
</comment>
<evidence type="ECO:0000313" key="12">
    <source>
        <dbReference type="Proteomes" id="UP000747542"/>
    </source>
</evidence>
<dbReference type="Gene3D" id="2.20.25.10">
    <property type="match status" value="2"/>
</dbReference>
<dbReference type="GO" id="GO:0005730">
    <property type="term" value="C:nucleolus"/>
    <property type="evidence" value="ECO:0007669"/>
    <property type="project" value="UniProtKB-SubCell"/>
</dbReference>
<dbReference type="GO" id="GO:0006283">
    <property type="term" value="P:transcription-coupled nucleotide-excision repair"/>
    <property type="evidence" value="ECO:0007669"/>
    <property type="project" value="TreeGrafter"/>
</dbReference>
<dbReference type="GO" id="GO:0006367">
    <property type="term" value="P:transcription initiation at RNA polymerase II promoter"/>
    <property type="evidence" value="ECO:0007669"/>
    <property type="project" value="TreeGrafter"/>
</dbReference>
<protein>
    <submittedName>
        <fullName evidence="11">DNA-directed RNA polymerase II subunit RPB9-like</fullName>
    </submittedName>
</protein>
<keyword evidence="5" id="KW-0862">Zinc</keyword>
<dbReference type="PANTHER" id="PTHR11239">
    <property type="entry name" value="DNA-DIRECTED RNA POLYMERASE"/>
    <property type="match status" value="1"/>
</dbReference>